<feature type="domain" description="Oligopeptidase A N-terminal" evidence="11">
    <location>
        <begin position="57"/>
        <end position="176"/>
    </location>
</feature>
<evidence type="ECO:0000256" key="6">
    <source>
        <dbReference type="ARBA" id="ARBA00023049"/>
    </source>
</evidence>
<keyword evidence="3 9" id="KW-0479">Metal-binding</keyword>
<dbReference type="Pfam" id="PF01432">
    <property type="entry name" value="Peptidase_M3"/>
    <property type="match status" value="1"/>
</dbReference>
<proteinExistence type="inferred from homology"/>
<accession>I1XGW9</accession>
<dbReference type="KEGG" id="mej:Q7A_793"/>
<dbReference type="NCBIfam" id="NF008159">
    <property type="entry name" value="PRK10911.1"/>
    <property type="match status" value="1"/>
</dbReference>
<evidence type="ECO:0000256" key="2">
    <source>
        <dbReference type="ARBA" id="ARBA00022670"/>
    </source>
</evidence>
<dbReference type="InterPro" id="IPR045666">
    <property type="entry name" value="OpdA_N"/>
</dbReference>
<evidence type="ECO:0000256" key="7">
    <source>
        <dbReference type="ARBA" id="ARBA00024603"/>
    </source>
</evidence>
<dbReference type="STRING" id="754476.Q7A_793"/>
<dbReference type="GO" id="GO:0006518">
    <property type="term" value="P:peptide metabolic process"/>
    <property type="evidence" value="ECO:0007669"/>
    <property type="project" value="TreeGrafter"/>
</dbReference>
<dbReference type="Gene3D" id="3.40.390.10">
    <property type="entry name" value="Collagenase (Catalytic Domain)"/>
    <property type="match status" value="1"/>
</dbReference>
<sequence length="706" mass="81078">MTILLRYHDNNFTRYTAGDTEPNQDTIMSNPLLENHRLPPFSAIKAKHVEPAIDHALSTARNKIDTILSTLSEPTWDTLVQPMEDMDALIDSVWSPVSHMNSVVNSEELRQAYNACLPKLSEFSTELGQNEMLYQAYKAIAEGAEYQKLDTAQKKVIDNAVRDFRLSGVELDQQQRDEFKKLSQQMTERTAKFEENLLDATHAWRKLITDESLLSGLPPSTIEMAEQMAKREGEEGWLFTLDFPSYMPVMSYADNRELREEMYTAFATKASDQGPNAGKWDNTEVMLDILNLRHQLANLLGFANHAERSLATKMAQSPQQVLDFLQDLAKRSKPIAEQEYAELRAFAKSTADQDQLEAWDVTYFAEKLRQQRYSISQEELKPYFPENKVVNGLFAVVNRLYGLDIRERTDVDVWHKDVRFFEIVAENGNVRAQFYLDLYARQHKRGGAWMDECKARRRTAEGIEIPVAFLTCNFSEPVGDKPALFTHDEVTTLFHEFGHGLHHMLTKIEYAGVSGINGVAWDAVELPSQFMENWCWEREALDLISGHYQTGEKLPDDLFDKMLAARNFQSAMMMLRQLEFSLFDFRLHLEFNPNEPNQVDKILEQVRNEVTVVKPPKFNRFAHSFAHIFAGGYAAGYYSYKWAEVLSADAFSKFEEKGIFDRQTGLEFLEAILEQGGSREPMELFIEFRGREPQIDALLRHTGIAA</sequence>
<reference evidence="12 13" key="1">
    <citation type="journal article" date="2012" name="J. Bacteriol.">
        <title>Complete genome sequences of Methylophaga sp. strain JAM1 and Methylophaga sp. strain JAM7.</title>
        <authorList>
            <person name="Villeneuve C."/>
            <person name="Martineau C."/>
            <person name="Mauffrey F."/>
            <person name="Villemur R."/>
        </authorList>
    </citation>
    <scope>NUCLEOTIDE SEQUENCE [LARGE SCALE GENOMIC DNA]</scope>
    <source>
        <strain evidence="12 13">JAM1</strain>
    </source>
</reference>
<evidence type="ECO:0000313" key="13">
    <source>
        <dbReference type="Proteomes" id="UP000009144"/>
    </source>
</evidence>
<dbReference type="GO" id="GO:0006508">
    <property type="term" value="P:proteolysis"/>
    <property type="evidence" value="ECO:0007669"/>
    <property type="project" value="UniProtKB-KW"/>
</dbReference>
<dbReference type="PANTHER" id="PTHR11804:SF84">
    <property type="entry name" value="SACCHAROLYSIN"/>
    <property type="match status" value="1"/>
</dbReference>
<dbReference type="InterPro" id="IPR024079">
    <property type="entry name" value="MetalloPept_cat_dom_sf"/>
</dbReference>
<dbReference type="Pfam" id="PF19310">
    <property type="entry name" value="TOP_N"/>
    <property type="match status" value="1"/>
</dbReference>
<keyword evidence="2 9" id="KW-0645">Protease</keyword>
<dbReference type="GO" id="GO:0046872">
    <property type="term" value="F:metal ion binding"/>
    <property type="evidence" value="ECO:0007669"/>
    <property type="project" value="UniProtKB-UniRule"/>
</dbReference>
<reference evidence="12 13" key="2">
    <citation type="journal article" date="2013" name="Int. J. Syst. Evol. Microbiol.">
        <title>Methylophaga nitratireducenticrescens sp. nov. and Methylophaga frappieri sp. nov., isolated from the biofilm of the methanol-fed denitrification system treating the seawater at the Montreal Biodome.</title>
        <authorList>
            <person name="Villeneuve C."/>
            <person name="Martineau C."/>
            <person name="Mauffrey F."/>
            <person name="Villemur R."/>
        </authorList>
    </citation>
    <scope>NUCLEOTIDE SEQUENCE [LARGE SCALE GENOMIC DNA]</scope>
    <source>
        <strain evidence="12 13">JAM1</strain>
    </source>
</reference>
<protein>
    <recommendedName>
        <fullName evidence="8">oligopeptidase A</fullName>
        <ecNumber evidence="8">3.4.24.70</ecNumber>
    </recommendedName>
</protein>
<evidence type="ECO:0000256" key="5">
    <source>
        <dbReference type="ARBA" id="ARBA00022833"/>
    </source>
</evidence>
<evidence type="ECO:0000259" key="10">
    <source>
        <dbReference type="Pfam" id="PF01432"/>
    </source>
</evidence>
<dbReference type="PANTHER" id="PTHR11804">
    <property type="entry name" value="PROTEASE M3 THIMET OLIGOPEPTIDASE-RELATED"/>
    <property type="match status" value="1"/>
</dbReference>
<evidence type="ECO:0000256" key="3">
    <source>
        <dbReference type="ARBA" id="ARBA00022723"/>
    </source>
</evidence>
<organism evidence="12 13">
    <name type="scientific">Methylophaga nitratireducenticrescens</name>
    <dbReference type="NCBI Taxonomy" id="754476"/>
    <lineage>
        <taxon>Bacteria</taxon>
        <taxon>Pseudomonadati</taxon>
        <taxon>Pseudomonadota</taxon>
        <taxon>Gammaproteobacteria</taxon>
        <taxon>Thiotrichales</taxon>
        <taxon>Piscirickettsiaceae</taxon>
        <taxon>Methylophaga</taxon>
    </lineage>
</organism>
<dbReference type="InterPro" id="IPR045090">
    <property type="entry name" value="Pept_M3A_M3B"/>
</dbReference>
<evidence type="ECO:0000259" key="11">
    <source>
        <dbReference type="Pfam" id="PF19310"/>
    </source>
</evidence>
<evidence type="ECO:0000256" key="8">
    <source>
        <dbReference type="ARBA" id="ARBA00026100"/>
    </source>
</evidence>
<keyword evidence="13" id="KW-1185">Reference proteome</keyword>
<dbReference type="PATRIC" id="fig|754476.3.peg.782"/>
<dbReference type="EMBL" id="CP003390">
    <property type="protein sequence ID" value="AFI83638.1"/>
    <property type="molecule type" value="Genomic_DNA"/>
</dbReference>
<dbReference type="GO" id="GO:0005829">
    <property type="term" value="C:cytosol"/>
    <property type="evidence" value="ECO:0007669"/>
    <property type="project" value="UniProtKB-ARBA"/>
</dbReference>
<evidence type="ECO:0000256" key="1">
    <source>
        <dbReference type="ARBA" id="ARBA00006040"/>
    </source>
</evidence>
<dbReference type="EC" id="3.4.24.70" evidence="8"/>
<dbReference type="FunFam" id="3.40.390.10:FF:000009">
    <property type="entry name" value="Oligopeptidase A"/>
    <property type="match status" value="1"/>
</dbReference>
<dbReference type="InterPro" id="IPR034005">
    <property type="entry name" value="M3A_DCP"/>
</dbReference>
<feature type="domain" description="Peptidase M3A/M3B catalytic" evidence="10">
    <location>
        <begin position="249"/>
        <end position="703"/>
    </location>
</feature>
<name>I1XGW9_METNJ</name>
<dbReference type="SUPFAM" id="SSF55486">
    <property type="entry name" value="Metalloproteases ('zincins'), catalytic domain"/>
    <property type="match status" value="1"/>
</dbReference>
<dbReference type="eggNOG" id="COG0339">
    <property type="taxonomic scope" value="Bacteria"/>
</dbReference>
<evidence type="ECO:0000256" key="9">
    <source>
        <dbReference type="RuleBase" id="RU003435"/>
    </source>
</evidence>
<evidence type="ECO:0000256" key="4">
    <source>
        <dbReference type="ARBA" id="ARBA00022801"/>
    </source>
</evidence>
<dbReference type="HOGENOM" id="CLU_001805_4_1_6"/>
<comment type="cofactor">
    <cofactor evidence="9">
        <name>Zn(2+)</name>
        <dbReference type="ChEBI" id="CHEBI:29105"/>
    </cofactor>
    <text evidence="9">Binds 1 zinc ion.</text>
</comment>
<dbReference type="Proteomes" id="UP000009144">
    <property type="component" value="Chromosome"/>
</dbReference>
<keyword evidence="5 9" id="KW-0862">Zinc</keyword>
<comment type="catalytic activity">
    <reaction evidence="7">
        <text>Hydrolysis of oligopeptides, with broad specificity. Gly or Ala commonly occur as P1 or P1' residues, but more distant residues are also important, as is shown by the fact that Z-Gly-Pro-Gly-|-Gly-Pro-Ala is cleaved, but not Z-(Gly)(5).</text>
        <dbReference type="EC" id="3.4.24.70"/>
    </reaction>
</comment>
<keyword evidence="6 9" id="KW-0482">Metalloprotease</keyword>
<dbReference type="Gene3D" id="1.10.1370.10">
    <property type="entry name" value="Neurolysin, domain 3"/>
    <property type="match status" value="1"/>
</dbReference>
<comment type="similarity">
    <text evidence="1 9">Belongs to the peptidase M3 family.</text>
</comment>
<keyword evidence="4 9" id="KW-0378">Hydrolase</keyword>
<dbReference type="CDD" id="cd06456">
    <property type="entry name" value="M3A_DCP"/>
    <property type="match status" value="1"/>
</dbReference>
<gene>
    <name evidence="12" type="ordered locus">Q7A_793</name>
</gene>
<dbReference type="Gene3D" id="1.20.1050.40">
    <property type="entry name" value="Endopeptidase. Chain P, domain 1"/>
    <property type="match status" value="1"/>
</dbReference>
<dbReference type="GO" id="GO:0004222">
    <property type="term" value="F:metalloendopeptidase activity"/>
    <property type="evidence" value="ECO:0007669"/>
    <property type="project" value="UniProtKB-EC"/>
</dbReference>
<evidence type="ECO:0000313" key="12">
    <source>
        <dbReference type="EMBL" id="AFI83638.1"/>
    </source>
</evidence>
<dbReference type="MEROPS" id="M03.004"/>
<dbReference type="InterPro" id="IPR001567">
    <property type="entry name" value="Pept_M3A_M3B_dom"/>
</dbReference>
<dbReference type="InterPro" id="IPR024080">
    <property type="entry name" value="Neurolysin/TOP_N"/>
</dbReference>
<dbReference type="AlphaFoldDB" id="I1XGW9"/>
<dbReference type="InterPro" id="IPR024077">
    <property type="entry name" value="Neurolysin/TOP_dom2"/>
</dbReference>